<protein>
    <recommendedName>
        <fullName evidence="4">YD repeat-containing protein</fullName>
    </recommendedName>
</protein>
<evidence type="ECO:0008006" key="4">
    <source>
        <dbReference type="Google" id="ProtNLM"/>
    </source>
</evidence>
<keyword evidence="1" id="KW-0732">Signal</keyword>
<sequence>MKKIIILLGLLLLTITSCSTDETDIPIKQNSKPLLKTIEVINTTNGLTTAFTYNGYKIIQVTSNLYIGVYKISYTYTGDYITKEDGYINDQLIVSTEYTYENNKLKTVIYKDTNSGTIFPAMNQNKLVYTYQPDNTVDIGIYSYSLNNWQLVAPYPKMKIYFKDGNIVKREKFNTDGMISSTIIHEYDTSPNKYTNIIGFDKLFFTGSFTNNFNRHFNIQDLNNVNNVIRNESDTYKYNYNSDGFPIEQINTYFSSPIRPPFGEKKYTYY</sequence>
<dbReference type="AlphaFoldDB" id="A0A1H3XUC9"/>
<reference evidence="3" key="1">
    <citation type="submission" date="2016-10" db="EMBL/GenBank/DDBJ databases">
        <authorList>
            <person name="Varghese N."/>
            <person name="Submissions S."/>
        </authorList>
    </citation>
    <scope>NUCLEOTIDE SEQUENCE [LARGE SCALE GENOMIC DNA]</scope>
    <source>
        <strain evidence="3">DSM 22376</strain>
    </source>
</reference>
<gene>
    <name evidence="2" type="ORF">SAMN05443667_101666</name>
</gene>
<dbReference type="Proteomes" id="UP000198951">
    <property type="component" value="Unassembled WGS sequence"/>
</dbReference>
<keyword evidence="3" id="KW-1185">Reference proteome</keyword>
<dbReference type="EMBL" id="FNRD01000001">
    <property type="protein sequence ID" value="SEA02933.1"/>
    <property type="molecule type" value="Genomic_DNA"/>
</dbReference>
<dbReference type="RefSeq" id="WP_091084553.1">
    <property type="nucleotide sequence ID" value="NZ_FNRD01000001.1"/>
</dbReference>
<feature type="signal peptide" evidence="1">
    <location>
        <begin position="1"/>
        <end position="19"/>
    </location>
</feature>
<accession>A0A1H3XUC9</accession>
<organism evidence="2 3">
    <name type="scientific">Flavobacterium gillisiae</name>
    <dbReference type="NCBI Taxonomy" id="150146"/>
    <lineage>
        <taxon>Bacteria</taxon>
        <taxon>Pseudomonadati</taxon>
        <taxon>Bacteroidota</taxon>
        <taxon>Flavobacteriia</taxon>
        <taxon>Flavobacteriales</taxon>
        <taxon>Flavobacteriaceae</taxon>
        <taxon>Flavobacterium</taxon>
    </lineage>
</organism>
<evidence type="ECO:0000313" key="2">
    <source>
        <dbReference type="EMBL" id="SEA02933.1"/>
    </source>
</evidence>
<name>A0A1H3XUC9_9FLAO</name>
<dbReference type="PROSITE" id="PS51257">
    <property type="entry name" value="PROKAR_LIPOPROTEIN"/>
    <property type="match status" value="1"/>
</dbReference>
<proteinExistence type="predicted"/>
<dbReference type="OrthoDB" id="1376969at2"/>
<feature type="chain" id="PRO_5011662084" description="YD repeat-containing protein" evidence="1">
    <location>
        <begin position="20"/>
        <end position="270"/>
    </location>
</feature>
<evidence type="ECO:0000256" key="1">
    <source>
        <dbReference type="SAM" id="SignalP"/>
    </source>
</evidence>
<evidence type="ECO:0000313" key="3">
    <source>
        <dbReference type="Proteomes" id="UP000198951"/>
    </source>
</evidence>